<dbReference type="SUPFAM" id="SSF56281">
    <property type="entry name" value="Metallo-hydrolase/oxidoreductase"/>
    <property type="match status" value="1"/>
</dbReference>
<comment type="subcellular location">
    <subcellularLocation>
        <location evidence="1">Cell membrane</location>
        <topology evidence="1">Multi-pass membrane protein</topology>
    </subcellularLocation>
</comment>
<dbReference type="Pfam" id="PF00753">
    <property type="entry name" value="Lactamase_B"/>
    <property type="match status" value="1"/>
</dbReference>
<dbReference type="InterPro" id="IPR052159">
    <property type="entry name" value="Competence_DNA_uptake"/>
</dbReference>
<evidence type="ECO:0000256" key="1">
    <source>
        <dbReference type="ARBA" id="ARBA00004651"/>
    </source>
</evidence>
<reference evidence="8 9" key="1">
    <citation type="submission" date="2018-12" db="EMBL/GenBank/DDBJ databases">
        <authorList>
            <person name="Meng J."/>
        </authorList>
    </citation>
    <scope>NUCLEOTIDE SEQUENCE [LARGE SCALE GENOMIC DNA]</scope>
    <source>
        <strain evidence="8 9">HT111-2</strain>
    </source>
</reference>
<accession>A0A437SUU0</accession>
<protein>
    <submittedName>
        <fullName evidence="8">DNA internalization-related competence protein ComEC/Rec2</fullName>
    </submittedName>
</protein>
<gene>
    <name evidence="8" type="ORF">EJK17_06545</name>
</gene>
<keyword evidence="4 6" id="KW-1133">Transmembrane helix</keyword>
<dbReference type="NCBIfam" id="TIGR00361">
    <property type="entry name" value="ComEC_Rec2"/>
    <property type="match status" value="1"/>
</dbReference>
<dbReference type="NCBIfam" id="TIGR00360">
    <property type="entry name" value="ComEC_N-term"/>
    <property type="match status" value="1"/>
</dbReference>
<feature type="transmembrane region" description="Helical" evidence="6">
    <location>
        <begin position="393"/>
        <end position="412"/>
    </location>
</feature>
<proteinExistence type="predicted"/>
<evidence type="ECO:0000256" key="3">
    <source>
        <dbReference type="ARBA" id="ARBA00022692"/>
    </source>
</evidence>
<dbReference type="Proteomes" id="UP000288291">
    <property type="component" value="Unassembled WGS sequence"/>
</dbReference>
<organism evidence="8 9">
    <name type="scientific">Lactobacillus xujianguonis</name>
    <dbReference type="NCBI Taxonomy" id="2495899"/>
    <lineage>
        <taxon>Bacteria</taxon>
        <taxon>Bacillati</taxon>
        <taxon>Bacillota</taxon>
        <taxon>Bacilli</taxon>
        <taxon>Lactobacillales</taxon>
        <taxon>Lactobacillaceae</taxon>
        <taxon>Lactobacillus</taxon>
    </lineage>
</organism>
<dbReference type="InterPro" id="IPR004477">
    <property type="entry name" value="ComEC_N"/>
</dbReference>
<dbReference type="GO" id="GO:0005886">
    <property type="term" value="C:plasma membrane"/>
    <property type="evidence" value="ECO:0007669"/>
    <property type="project" value="UniProtKB-SubCell"/>
</dbReference>
<evidence type="ECO:0000256" key="5">
    <source>
        <dbReference type="ARBA" id="ARBA00023136"/>
    </source>
</evidence>
<dbReference type="InterPro" id="IPR001279">
    <property type="entry name" value="Metallo-B-lactamas"/>
</dbReference>
<feature type="transmembrane region" description="Helical" evidence="6">
    <location>
        <begin position="15"/>
        <end position="33"/>
    </location>
</feature>
<dbReference type="AlphaFoldDB" id="A0A437SUU0"/>
<dbReference type="PANTHER" id="PTHR30619">
    <property type="entry name" value="DNA INTERNALIZATION/COMPETENCE PROTEIN COMEC/REC2"/>
    <property type="match status" value="1"/>
</dbReference>
<evidence type="ECO:0000256" key="4">
    <source>
        <dbReference type="ARBA" id="ARBA00022989"/>
    </source>
</evidence>
<feature type="transmembrane region" description="Helical" evidence="6">
    <location>
        <begin position="446"/>
        <end position="464"/>
    </location>
</feature>
<name>A0A437SUU0_9LACO</name>
<feature type="domain" description="Metallo-beta-lactamase" evidence="7">
    <location>
        <begin position="508"/>
        <end position="710"/>
    </location>
</feature>
<feature type="transmembrane region" description="Helical" evidence="6">
    <location>
        <begin position="272"/>
        <end position="298"/>
    </location>
</feature>
<evidence type="ECO:0000313" key="8">
    <source>
        <dbReference type="EMBL" id="RVU70652.1"/>
    </source>
</evidence>
<evidence type="ECO:0000313" key="9">
    <source>
        <dbReference type="Proteomes" id="UP000288291"/>
    </source>
</evidence>
<comment type="caution">
    <text evidence="8">The sequence shown here is derived from an EMBL/GenBank/DDBJ whole genome shotgun (WGS) entry which is preliminary data.</text>
</comment>
<dbReference type="Gene3D" id="3.60.15.10">
    <property type="entry name" value="Ribonuclease Z/Hydroxyacylglutathione hydrolase-like"/>
    <property type="match status" value="1"/>
</dbReference>
<keyword evidence="3 6" id="KW-0812">Transmembrane</keyword>
<sequence length="762" mass="86760">MQGLKINWKYSFNQLGFWFLTALLFVAASFYFFEVKTTKQEIIVLMMLGYLLLLILFKYQNFSLLLIIAAIFLTKTWLVKQPHQLTVLSDQTLVKIFPDEVKVTDGWLSGTGHSEVGKILLSGNIDSSQEELFKTGKTVIASHFAGELGPIDPATNLGEFDYQAYYAAEGITQKIKFKSCRLLPQSITWQDQIHQIRFKFQQFFRKMPRLLGFFASELILAENSSPDNKEVIDNYRDLGVIHLLSISGLHVGIYTLVVSSLCFYLKITEDKAFILCLIVLTMGILLSDGQAGFVRASLTYVLGKISKFKKIKMAGIDILGLTCLLHLCLYPRLFMGIGAILSYVLALGLQLTSKFSKFGQAVSLNLFLTPLLLLFFFQVNLLTVIFNLLVVPYFNWVVLPITFINLVCFSLLPKLSEYLENILLFFEKLIGQLSHTKLGLVTFGKITWWQCLLLLIVTSCFLMYLNEKELLKKIKYSWLGAVVTLYISFFVMIHCPLKGQVSFIDVGQGDSILITTPFPRRVYLIDTGGKLNFSGKKQTPQVNRITIPLLKALGINKIDGIFVSHQDADHVGDVRPLLEQVQVDKLFMAQGLIKNPSFKKRVDGVVKHTQLVELIAGMQVKEPKINFQVVYPFKPGEGKNEDSLSLTFEVAHKRWLFTGDLGQEGEKQIMQRYQLHADYFKLGHHGSKTSSNPEFLQALKPQLVFISAGRNNRFGHPHQETLNTLRQQNIPWVSTQDCGMISWYYDQFNHTSFNRFVRKENE</sequence>
<dbReference type="RefSeq" id="WP_103661888.1">
    <property type="nucleotide sequence ID" value="NZ_ML136883.1"/>
</dbReference>
<dbReference type="InterPro" id="IPR004797">
    <property type="entry name" value="Competence_ComEC/Rec2"/>
</dbReference>
<dbReference type="CDD" id="cd07731">
    <property type="entry name" value="ComA-like_MBL-fold"/>
    <property type="match status" value="1"/>
</dbReference>
<dbReference type="Pfam" id="PF03772">
    <property type="entry name" value="Competence"/>
    <property type="match status" value="1"/>
</dbReference>
<dbReference type="EMBL" id="RXIA01000015">
    <property type="protein sequence ID" value="RVU70652.1"/>
    <property type="molecule type" value="Genomic_DNA"/>
</dbReference>
<evidence type="ECO:0000256" key="2">
    <source>
        <dbReference type="ARBA" id="ARBA00022475"/>
    </source>
</evidence>
<keyword evidence="2" id="KW-1003">Cell membrane</keyword>
<dbReference type="InterPro" id="IPR035681">
    <property type="entry name" value="ComA-like_MBL"/>
</dbReference>
<evidence type="ECO:0000256" key="6">
    <source>
        <dbReference type="SAM" id="Phobius"/>
    </source>
</evidence>
<feature type="transmembrane region" description="Helical" evidence="6">
    <location>
        <begin position="318"/>
        <end position="346"/>
    </location>
</feature>
<keyword evidence="5 6" id="KW-0472">Membrane</keyword>
<dbReference type="GO" id="GO:0030420">
    <property type="term" value="P:establishment of competence for transformation"/>
    <property type="evidence" value="ECO:0007669"/>
    <property type="project" value="InterPro"/>
</dbReference>
<feature type="transmembrane region" description="Helical" evidence="6">
    <location>
        <begin position="366"/>
        <end position="386"/>
    </location>
</feature>
<dbReference type="PANTHER" id="PTHR30619:SF7">
    <property type="entry name" value="BETA-LACTAMASE DOMAIN PROTEIN"/>
    <property type="match status" value="1"/>
</dbReference>
<dbReference type="InterPro" id="IPR036866">
    <property type="entry name" value="RibonucZ/Hydroxyglut_hydro"/>
</dbReference>
<feature type="transmembrane region" description="Helical" evidence="6">
    <location>
        <begin position="476"/>
        <end position="493"/>
    </location>
</feature>
<feature type="transmembrane region" description="Helical" evidence="6">
    <location>
        <begin position="243"/>
        <end position="266"/>
    </location>
</feature>
<dbReference type="SMART" id="SM00849">
    <property type="entry name" value="Lactamase_B"/>
    <property type="match status" value="1"/>
</dbReference>
<keyword evidence="9" id="KW-1185">Reference proteome</keyword>
<evidence type="ECO:0000259" key="7">
    <source>
        <dbReference type="SMART" id="SM00849"/>
    </source>
</evidence>